<dbReference type="Gene3D" id="3.40.50.150">
    <property type="entry name" value="Vaccinia Virus protein VP39"/>
    <property type="match status" value="1"/>
</dbReference>
<evidence type="ECO:0000313" key="11">
    <source>
        <dbReference type="Proteomes" id="UP000181992"/>
    </source>
</evidence>
<dbReference type="Gene3D" id="1.10.8.100">
    <property type="entry name" value="Ribosomal RNA adenine dimethylase-like, domain 2"/>
    <property type="match status" value="1"/>
</dbReference>
<keyword evidence="3 7" id="KW-0489">Methyltransferase</keyword>
<evidence type="ECO:0000256" key="5">
    <source>
        <dbReference type="ARBA" id="ARBA00022691"/>
    </source>
</evidence>
<dbReference type="PANTHER" id="PTHR11727">
    <property type="entry name" value="DIMETHYLADENOSINE TRANSFERASE"/>
    <property type="match status" value="1"/>
</dbReference>
<dbReference type="InterPro" id="IPR001737">
    <property type="entry name" value="KsgA/Erm"/>
</dbReference>
<proteinExistence type="inferred from homology"/>
<dbReference type="SUPFAM" id="SSF53335">
    <property type="entry name" value="S-adenosyl-L-methionine-dependent methyltransferases"/>
    <property type="match status" value="1"/>
</dbReference>
<keyword evidence="2 7" id="KW-0698">rRNA processing</keyword>
<dbReference type="PANTHER" id="PTHR11727:SF7">
    <property type="entry name" value="DIMETHYLADENOSINE TRANSFERASE-RELATED"/>
    <property type="match status" value="1"/>
</dbReference>
<feature type="domain" description="Ribosomal RNA adenine methylase transferase N-terminal" evidence="9">
    <location>
        <begin position="22"/>
        <end position="204"/>
    </location>
</feature>
<evidence type="ECO:0000256" key="6">
    <source>
        <dbReference type="ARBA" id="ARBA00022884"/>
    </source>
</evidence>
<dbReference type="InterPro" id="IPR020596">
    <property type="entry name" value="rRNA_Ade_Mease_Trfase_CS"/>
</dbReference>
<dbReference type="NCBIfam" id="TIGR00755">
    <property type="entry name" value="ksgA"/>
    <property type="match status" value="1"/>
</dbReference>
<dbReference type="GO" id="GO:0005829">
    <property type="term" value="C:cytosol"/>
    <property type="evidence" value="ECO:0007669"/>
    <property type="project" value="TreeGrafter"/>
</dbReference>
<evidence type="ECO:0000256" key="1">
    <source>
        <dbReference type="ARBA" id="ARBA00022490"/>
    </source>
</evidence>
<feature type="binding site" evidence="7 8">
    <location>
        <position position="112"/>
    </location>
    <ligand>
        <name>S-adenosyl-L-methionine</name>
        <dbReference type="ChEBI" id="CHEBI:59789"/>
    </ligand>
</feature>
<dbReference type="AlphaFoldDB" id="A0A1J4V177"/>
<comment type="function">
    <text evidence="7">Specifically dimethylates two adjacent adenosines (A1518 and A1519) in the loop of a conserved hairpin near the 3'-end of 16S rRNA in the 30S particle. May play a critical role in biogenesis of 30S subunits.</text>
</comment>
<gene>
    <name evidence="7" type="primary">rsmA</name>
    <name evidence="7" type="synonym">ksgA</name>
    <name evidence="10" type="ORF">AUJ77_01020</name>
</gene>
<dbReference type="EMBL" id="MNVN01000010">
    <property type="protein sequence ID" value="OIO30908.1"/>
    <property type="molecule type" value="Genomic_DNA"/>
</dbReference>
<dbReference type="EC" id="2.1.1.182" evidence="7"/>
<dbReference type="PROSITE" id="PS51689">
    <property type="entry name" value="SAM_RNA_A_N6_MT"/>
    <property type="match status" value="1"/>
</dbReference>
<dbReference type="Proteomes" id="UP000181992">
    <property type="component" value="Unassembled WGS sequence"/>
</dbReference>
<keyword evidence="1 7" id="KW-0963">Cytoplasm</keyword>
<dbReference type="SMART" id="SM00650">
    <property type="entry name" value="rADc"/>
    <property type="match status" value="1"/>
</dbReference>
<evidence type="ECO:0000313" key="10">
    <source>
        <dbReference type="EMBL" id="OIO30908.1"/>
    </source>
</evidence>
<feature type="binding site" evidence="7 8">
    <location>
        <position position="63"/>
    </location>
    <ligand>
        <name>S-adenosyl-L-methionine</name>
        <dbReference type="ChEBI" id="CHEBI:59789"/>
    </ligand>
</feature>
<comment type="subcellular location">
    <subcellularLocation>
        <location evidence="7">Cytoplasm</location>
    </subcellularLocation>
</comment>
<accession>A0A1J4V177</accession>
<dbReference type="PROSITE" id="PS01131">
    <property type="entry name" value="RRNA_A_DIMETH"/>
    <property type="match status" value="1"/>
</dbReference>
<comment type="catalytic activity">
    <reaction evidence="7">
        <text>adenosine(1518)/adenosine(1519) in 16S rRNA + 4 S-adenosyl-L-methionine = N(6)-dimethyladenosine(1518)/N(6)-dimethyladenosine(1519) in 16S rRNA + 4 S-adenosyl-L-homocysteine + 4 H(+)</text>
        <dbReference type="Rhea" id="RHEA:19609"/>
        <dbReference type="Rhea" id="RHEA-COMP:10232"/>
        <dbReference type="Rhea" id="RHEA-COMP:10233"/>
        <dbReference type="ChEBI" id="CHEBI:15378"/>
        <dbReference type="ChEBI" id="CHEBI:57856"/>
        <dbReference type="ChEBI" id="CHEBI:59789"/>
        <dbReference type="ChEBI" id="CHEBI:74411"/>
        <dbReference type="ChEBI" id="CHEBI:74493"/>
        <dbReference type="EC" id="2.1.1.182"/>
    </reaction>
</comment>
<keyword evidence="6 7" id="KW-0694">RNA-binding</keyword>
<dbReference type="STRING" id="1805281.AUJ77_01020"/>
<feature type="binding site" evidence="7 8">
    <location>
        <position position="91"/>
    </location>
    <ligand>
        <name>S-adenosyl-L-methionine</name>
        <dbReference type="ChEBI" id="CHEBI:59789"/>
    </ligand>
</feature>
<dbReference type="InterPro" id="IPR029063">
    <property type="entry name" value="SAM-dependent_MTases_sf"/>
</dbReference>
<evidence type="ECO:0000256" key="2">
    <source>
        <dbReference type="ARBA" id="ARBA00022552"/>
    </source>
</evidence>
<evidence type="ECO:0000259" key="9">
    <source>
        <dbReference type="SMART" id="SM00650"/>
    </source>
</evidence>
<evidence type="ECO:0000256" key="3">
    <source>
        <dbReference type="ARBA" id="ARBA00022603"/>
    </source>
</evidence>
<reference evidence="10 11" key="1">
    <citation type="journal article" date="2016" name="Environ. Microbiol.">
        <title>Genomic resolution of a cold subsurface aquifer community provides metabolic insights for novel microbes adapted to high CO concentrations.</title>
        <authorList>
            <person name="Probst A.J."/>
            <person name="Castelle C.J."/>
            <person name="Singh A."/>
            <person name="Brown C.T."/>
            <person name="Anantharaman K."/>
            <person name="Sharon I."/>
            <person name="Hug L.A."/>
            <person name="Burstein D."/>
            <person name="Emerson J.B."/>
            <person name="Thomas B.C."/>
            <person name="Banfield J.F."/>
        </authorList>
    </citation>
    <scope>NUCLEOTIDE SEQUENCE [LARGE SCALE GENOMIC DNA]</scope>
    <source>
        <strain evidence="10">CG1_02_43_90</strain>
    </source>
</reference>
<protein>
    <recommendedName>
        <fullName evidence="7">Ribosomal RNA small subunit methyltransferase A</fullName>
        <ecNumber evidence="7">2.1.1.182</ecNumber>
    </recommendedName>
    <alternativeName>
        <fullName evidence="7">16S rRNA (adenine(1518)-N(6)/adenine(1519)-N(6))-dimethyltransferase</fullName>
    </alternativeName>
    <alternativeName>
        <fullName evidence="7">16S rRNA dimethyladenosine transferase</fullName>
    </alternativeName>
    <alternativeName>
        <fullName evidence="7">16S rRNA dimethylase</fullName>
    </alternativeName>
    <alternativeName>
        <fullName evidence="7">S-adenosylmethionine-6-N', N'-adenosyl(rRNA) dimethyltransferase</fullName>
    </alternativeName>
</protein>
<evidence type="ECO:0000256" key="8">
    <source>
        <dbReference type="PROSITE-ProRule" id="PRU01026"/>
    </source>
</evidence>
<organism evidence="10 11">
    <name type="scientific">Candidatus Nomurabacteria bacterium CG1_02_43_90</name>
    <dbReference type="NCBI Taxonomy" id="1805281"/>
    <lineage>
        <taxon>Bacteria</taxon>
        <taxon>Candidatus Nomuraibacteriota</taxon>
    </lineage>
</organism>
<comment type="similarity">
    <text evidence="7">Belongs to the class I-like SAM-binding methyltransferase superfamily. rRNA adenine N(6)-methyltransferase family. RsmA subfamily.</text>
</comment>
<dbReference type="GO" id="GO:0003723">
    <property type="term" value="F:RNA binding"/>
    <property type="evidence" value="ECO:0007669"/>
    <property type="project" value="UniProtKB-UniRule"/>
</dbReference>
<name>A0A1J4V177_9BACT</name>
<feature type="binding site" evidence="7 8">
    <location>
        <position position="15"/>
    </location>
    <ligand>
        <name>S-adenosyl-L-methionine</name>
        <dbReference type="ChEBI" id="CHEBI:59789"/>
    </ligand>
</feature>
<keyword evidence="4 7" id="KW-0808">Transferase</keyword>
<dbReference type="InterPro" id="IPR011530">
    <property type="entry name" value="rRNA_adenine_dimethylase"/>
</dbReference>
<dbReference type="InterPro" id="IPR023165">
    <property type="entry name" value="rRNA_Ade_diMease-like_C"/>
</dbReference>
<dbReference type="CDD" id="cd02440">
    <property type="entry name" value="AdoMet_MTases"/>
    <property type="match status" value="1"/>
</dbReference>
<dbReference type="HAMAP" id="MF_00607">
    <property type="entry name" value="16SrRNA_methyltr_A"/>
    <property type="match status" value="1"/>
</dbReference>
<evidence type="ECO:0000256" key="7">
    <source>
        <dbReference type="HAMAP-Rule" id="MF_00607"/>
    </source>
</evidence>
<dbReference type="Pfam" id="PF00398">
    <property type="entry name" value="RrnaAD"/>
    <property type="match status" value="1"/>
</dbReference>
<dbReference type="GO" id="GO:0052908">
    <property type="term" value="F:16S rRNA (adenine(1518)-N(6)/adenine(1519)-N(6))-dimethyltransferase activity"/>
    <property type="evidence" value="ECO:0007669"/>
    <property type="project" value="UniProtKB-EC"/>
</dbReference>
<dbReference type="InterPro" id="IPR020598">
    <property type="entry name" value="rRNA_Ade_methylase_Trfase_N"/>
</dbReference>
<keyword evidence="5 7" id="KW-0949">S-adenosyl-L-methionine</keyword>
<evidence type="ECO:0000256" key="4">
    <source>
        <dbReference type="ARBA" id="ARBA00022679"/>
    </source>
</evidence>
<feature type="binding site" evidence="7 8">
    <location>
        <position position="17"/>
    </location>
    <ligand>
        <name>S-adenosyl-L-methionine</name>
        <dbReference type="ChEBI" id="CHEBI:59789"/>
    </ligand>
</feature>
<feature type="binding site" evidence="7 8">
    <location>
        <position position="42"/>
    </location>
    <ligand>
        <name>S-adenosyl-L-methionine</name>
        <dbReference type="ChEBI" id="CHEBI:59789"/>
    </ligand>
</feature>
<sequence length="278" mass="31082">MLKDMVHAKKSLGQNFLNSKSVARDIVRAGELLPTDTVLEIGPGKGFLTKELLASGVHVIAVEKDDRMIPILAEKFAEEIANKRFILIHGDILENLEKNTLGLPPSYKLVANIPYYLTGQIIRMFLEAGEKPQKMILMVQKEVATRIVARPSTRVARAGERKESILSIAVKAYGTPKLIKKVPARYFTPAPKVDSAILAIENISNTNFPNPATEKHFFEILHTGFAHKRKMLTGNLKEIFESKTIQILKEVGILENARAENVSLEQWIALTLKSLHLR</sequence>
<comment type="caution">
    <text evidence="10">The sequence shown here is derived from an EMBL/GenBank/DDBJ whole genome shotgun (WGS) entry which is preliminary data.</text>
</comment>